<reference evidence="3 4" key="1">
    <citation type="submission" date="2023-11" db="EMBL/GenBank/DDBJ databases">
        <title>Arctic aerobic anoxygenic photoheterotroph Sediminicoccus rosea KRV36 adapts its photosynthesis to long days of polar summer.</title>
        <authorList>
            <person name="Tomasch J."/>
            <person name="Kopejtka K."/>
            <person name="Bily T."/>
            <person name="Gardiner A.T."/>
            <person name="Gardian Z."/>
            <person name="Shivaramu S."/>
            <person name="Koblizek M."/>
            <person name="Engelhardt F."/>
            <person name="Kaftan D."/>
        </authorList>
    </citation>
    <scope>NUCLEOTIDE SEQUENCE [LARGE SCALE GENOMIC DNA]</scope>
    <source>
        <strain evidence="3 4">R-30</strain>
    </source>
</reference>
<dbReference type="PRINTS" id="PR00313">
    <property type="entry name" value="CABNDNGRPT"/>
</dbReference>
<protein>
    <submittedName>
        <fullName evidence="3">Calcium-binding protein</fullName>
    </submittedName>
</protein>
<dbReference type="InterPro" id="IPR011049">
    <property type="entry name" value="Serralysin-like_metalloprot_C"/>
</dbReference>
<accession>A0ABZ0PFI3</accession>
<organism evidence="3 4">
    <name type="scientific">Sediminicoccus rosea</name>
    <dbReference type="NCBI Taxonomy" id="1225128"/>
    <lineage>
        <taxon>Bacteria</taxon>
        <taxon>Pseudomonadati</taxon>
        <taxon>Pseudomonadota</taxon>
        <taxon>Alphaproteobacteria</taxon>
        <taxon>Acetobacterales</taxon>
        <taxon>Roseomonadaceae</taxon>
        <taxon>Sediminicoccus</taxon>
    </lineage>
</organism>
<evidence type="ECO:0000313" key="3">
    <source>
        <dbReference type="EMBL" id="WPB84362.1"/>
    </source>
</evidence>
<evidence type="ECO:0000256" key="2">
    <source>
        <dbReference type="ARBA" id="ARBA00022525"/>
    </source>
</evidence>
<gene>
    <name evidence="3" type="ORF">R9Z33_19975</name>
</gene>
<evidence type="ECO:0000256" key="1">
    <source>
        <dbReference type="ARBA" id="ARBA00004613"/>
    </source>
</evidence>
<comment type="subcellular location">
    <subcellularLocation>
        <location evidence="1">Secreted</location>
    </subcellularLocation>
</comment>
<dbReference type="InterPro" id="IPR001343">
    <property type="entry name" value="Hemolysn_Ca-bd"/>
</dbReference>
<dbReference type="Proteomes" id="UP001305521">
    <property type="component" value="Chromosome"/>
</dbReference>
<dbReference type="RefSeq" id="WP_318648320.1">
    <property type="nucleotide sequence ID" value="NZ_CP137852.1"/>
</dbReference>
<proteinExistence type="predicted"/>
<dbReference type="SUPFAM" id="SSF51120">
    <property type="entry name" value="beta-Roll"/>
    <property type="match status" value="3"/>
</dbReference>
<dbReference type="InterPro" id="IPR050557">
    <property type="entry name" value="RTX_toxin/Mannuronan_C5-epim"/>
</dbReference>
<dbReference type="PANTHER" id="PTHR38340">
    <property type="entry name" value="S-LAYER PROTEIN"/>
    <property type="match status" value="1"/>
</dbReference>
<evidence type="ECO:0000313" key="4">
    <source>
        <dbReference type="Proteomes" id="UP001305521"/>
    </source>
</evidence>
<keyword evidence="2" id="KW-0964">Secreted</keyword>
<dbReference type="PANTHER" id="PTHR38340:SF1">
    <property type="entry name" value="S-LAYER PROTEIN"/>
    <property type="match status" value="1"/>
</dbReference>
<keyword evidence="4" id="KW-1185">Reference proteome</keyword>
<sequence>MAIYFGTVAADSFMGGSAPDAIDGAPSADPSLDTGADTLRGGLGNDTIYGRAGADLLSGGGGWDELSGGDGNDVLLDNANGGSLSGGAGDDIITAVNIGTLIYDYLYIHGDDGDDRITVTGSGIGGGGPAYLWGDNGNDTISGSAAGDGVYGGTGNDRLAGNEGNDSIFGDVGHDTLDGGAGADELSGGAGNDIYVVDNAGDSVVEAAGEGTDTVITTLAAYTLGANVERLTATGGGDFSGTGNGLANILRGGGGDDSLFGGDGDDRLHGGLGADSLVGGRDDDTYYVDHLDDVVVEAAGEGADTVVTTLAAYTLGAHVERLTFAGSGDFTGTGNGLANFLTGGDGDDSLFGGGGNDNLRGGAGADELTGGQGHDIFRFNRSQAQGDLVVDFAGNGAAQGDRLLFSGYGTVAEGASFTALSATTWRVTSADGLTQEVITFANAANIHASDWSFV</sequence>
<dbReference type="InterPro" id="IPR018511">
    <property type="entry name" value="Hemolysin-typ_Ca-bd_CS"/>
</dbReference>
<dbReference type="Pfam" id="PF00353">
    <property type="entry name" value="HemolysinCabind"/>
    <property type="match status" value="5"/>
</dbReference>
<name>A0ABZ0PFI3_9PROT</name>
<dbReference type="PROSITE" id="PS00330">
    <property type="entry name" value="HEMOLYSIN_CALCIUM"/>
    <property type="match status" value="8"/>
</dbReference>
<dbReference type="Gene3D" id="2.150.10.10">
    <property type="entry name" value="Serralysin-like metalloprotease, C-terminal"/>
    <property type="match status" value="3"/>
</dbReference>
<dbReference type="EMBL" id="CP137852">
    <property type="protein sequence ID" value="WPB84362.1"/>
    <property type="molecule type" value="Genomic_DNA"/>
</dbReference>